<dbReference type="GO" id="GO:0005829">
    <property type="term" value="C:cytosol"/>
    <property type="evidence" value="ECO:0007669"/>
    <property type="project" value="TreeGrafter"/>
</dbReference>
<dbReference type="PANTHER" id="PTHR14387">
    <property type="entry name" value="THADA/DEATH RECEPTOR INTERACTING PROTEIN"/>
    <property type="match status" value="1"/>
</dbReference>
<dbReference type="Pfam" id="PF25150">
    <property type="entry name" value="TPR_Trm732"/>
    <property type="match status" value="1"/>
</dbReference>
<feature type="compositionally biased region" description="Basic and acidic residues" evidence="3">
    <location>
        <begin position="597"/>
        <end position="612"/>
    </location>
</feature>
<evidence type="ECO:0000259" key="5">
    <source>
        <dbReference type="Pfam" id="PF10350"/>
    </source>
</evidence>
<feature type="region of interest" description="Disordered" evidence="3">
    <location>
        <begin position="591"/>
        <end position="625"/>
    </location>
</feature>
<evidence type="ECO:0000256" key="2">
    <source>
        <dbReference type="ARBA" id="ARBA00022694"/>
    </source>
</evidence>
<evidence type="ECO:0000256" key="3">
    <source>
        <dbReference type="SAM" id="MobiDB-lite"/>
    </source>
</evidence>
<dbReference type="Pfam" id="PF10350">
    <property type="entry name" value="DUF2428"/>
    <property type="match status" value="1"/>
</dbReference>
<keyword evidence="4" id="KW-0812">Transmembrane</keyword>
<gene>
    <name evidence="8" type="ORF">ALECFALPRED_005752</name>
</gene>
<evidence type="ECO:0000313" key="9">
    <source>
        <dbReference type="Proteomes" id="UP000664203"/>
    </source>
</evidence>
<feature type="compositionally biased region" description="Basic and acidic residues" evidence="3">
    <location>
        <begin position="1"/>
        <end position="11"/>
    </location>
</feature>
<comment type="similarity">
    <text evidence="1">Belongs to the THADA family.</text>
</comment>
<evidence type="ECO:0000313" key="8">
    <source>
        <dbReference type="EMBL" id="CAF9933790.1"/>
    </source>
</evidence>
<feature type="domain" description="tRNA (32-2'-O)-methyltransferase regulator THADA-like TPR repeats region" evidence="6">
    <location>
        <begin position="274"/>
        <end position="574"/>
    </location>
</feature>
<feature type="domain" description="DUF2428" evidence="5">
    <location>
        <begin position="745"/>
        <end position="977"/>
    </location>
</feature>
<dbReference type="GO" id="GO:0030488">
    <property type="term" value="P:tRNA methylation"/>
    <property type="evidence" value="ECO:0007669"/>
    <property type="project" value="TreeGrafter"/>
</dbReference>
<dbReference type="InterPro" id="IPR056843">
    <property type="entry name" value="THADA-like_TPR"/>
</dbReference>
<dbReference type="EMBL" id="CAJPDR010000361">
    <property type="protein sequence ID" value="CAF9933790.1"/>
    <property type="molecule type" value="Genomic_DNA"/>
</dbReference>
<evidence type="ECO:0000259" key="7">
    <source>
        <dbReference type="Pfam" id="PF25151"/>
    </source>
</evidence>
<dbReference type="Pfam" id="PF26523">
    <property type="entry name" value="Trm732_C"/>
    <property type="match status" value="1"/>
</dbReference>
<dbReference type="SUPFAM" id="SSF48371">
    <property type="entry name" value="ARM repeat"/>
    <property type="match status" value="2"/>
</dbReference>
<reference evidence="8" key="1">
    <citation type="submission" date="2021-03" db="EMBL/GenBank/DDBJ databases">
        <authorList>
            <person name="Tagirdzhanova G."/>
        </authorList>
    </citation>
    <scope>NUCLEOTIDE SEQUENCE</scope>
</reference>
<keyword evidence="4" id="KW-1133">Transmembrane helix</keyword>
<name>A0A8H3IU80_9LECA</name>
<dbReference type="InterPro" id="IPR016024">
    <property type="entry name" value="ARM-type_fold"/>
</dbReference>
<comment type="caution">
    <text evidence="8">The sequence shown here is derived from an EMBL/GenBank/DDBJ whole genome shotgun (WGS) entry which is preliminary data.</text>
</comment>
<accession>A0A8H3IU80</accession>
<feature type="domain" description="tRNA (32-2'-O)-methyltransferase regulator THADA-like C-terminal TPR repeats region" evidence="7">
    <location>
        <begin position="979"/>
        <end position="1133"/>
    </location>
</feature>
<dbReference type="InterPro" id="IPR019442">
    <property type="entry name" value="THADA/TRM732_DUF2428"/>
</dbReference>
<dbReference type="InterPro" id="IPR056842">
    <property type="entry name" value="THADA-like_TPR_C"/>
</dbReference>
<dbReference type="OrthoDB" id="73997at2759"/>
<protein>
    <recommendedName>
        <fullName evidence="10">DUF2428 domain-containing protein</fullName>
    </recommendedName>
</protein>
<evidence type="ECO:0008006" key="10">
    <source>
        <dbReference type="Google" id="ProtNLM"/>
    </source>
</evidence>
<evidence type="ECO:0000259" key="6">
    <source>
        <dbReference type="Pfam" id="PF25150"/>
    </source>
</evidence>
<feature type="region of interest" description="Disordered" evidence="3">
    <location>
        <begin position="1"/>
        <end position="20"/>
    </location>
</feature>
<dbReference type="Pfam" id="PF25151">
    <property type="entry name" value="TPR_Trm732_C"/>
    <property type="match status" value="1"/>
</dbReference>
<organism evidence="8 9">
    <name type="scientific">Alectoria fallacina</name>
    <dbReference type="NCBI Taxonomy" id="1903189"/>
    <lineage>
        <taxon>Eukaryota</taxon>
        <taxon>Fungi</taxon>
        <taxon>Dikarya</taxon>
        <taxon>Ascomycota</taxon>
        <taxon>Pezizomycotina</taxon>
        <taxon>Lecanoromycetes</taxon>
        <taxon>OSLEUM clade</taxon>
        <taxon>Lecanoromycetidae</taxon>
        <taxon>Lecanorales</taxon>
        <taxon>Lecanorineae</taxon>
        <taxon>Parmeliaceae</taxon>
        <taxon>Alectoria</taxon>
    </lineage>
</organism>
<feature type="transmembrane region" description="Helical" evidence="4">
    <location>
        <begin position="1674"/>
        <end position="1694"/>
    </location>
</feature>
<proteinExistence type="inferred from homology"/>
<keyword evidence="4" id="KW-0472">Membrane</keyword>
<sequence length="1724" mass="191864">MELNDERELRGTTDGSNETTLSEDALRQLSKSLTVLIPKNVDNFEDGAFGHIQSTLQDLLQTASSTELCLTHGATALNGLCGFLEQCSTSPGLRIRRLPYKTETWTRAFNIYLTKSDSNKSKPLRRLLLTLGHLVSNHPVDTEKNLLIGIAISIVTRAIRKQDDHADIKPAIQVLEHFLSRGLIYATEVAQVEKPEDFGRFRMMSMKSDNQNSDIEQEKVNQSVQTFAIRVLEWMRYPDCAPAVGRFLPAFFKSLEENHSDGAVHTSKDGGIPLWIKPLKETLEQHQGLLEVFEIHILPGLLLLGPRDIKSFLKTLPFDSIQSGNTGLDSVSDIQLCLLVAKIAKDSTLRKYFGQGQSTSFDSENLGISLLEHPSSIVRVAALSLLVSSSASSRPFCRRVLRRLQQCLPHFHIEVNAKPRNEFIALMKKLSMRLRGATMSLLRRVQDPNDLTEMQTSIPAHSVAEYDGERPMSSGNFIEHALDEELPFLEDHLAFRRWYIVFLLQELRPTASYQSHITTLKILNFLTEQTMDLRNTPSKSNIDYLGALNEYLPKGLLLRPLTELLLDPFDDVRQSANTVFDLHLSTNSLPQVGTSRGEIHDRADSIDPEARDPAQGLDNEEQNRKANHSLFVDLNEAEKRAGATGRADHADGFGRLNNLLFTTGGTMTEPATWHQSRFSIVDRVISTLEREVDTANDDLLFAVSSRPLHGHLIALRYMVSRRDYVKSLDLSMAASLGKWKDFNRRISLISSGVWEAVQDVLCFDAPEGHEIAEDELNEQDIGTKDALSFCWRALKESSLLVHAMVTNMGYIPSSLRESTEYEGYYRFGQQAFTQLAELRHRGAFSTVSHTFAACCLMCTRSSQAAFRQYPKTWYKLALRRIEDNASALTRRSAGIPAIITGVLAAYPGDNFFDDVIVDLQTVADAPVGADLGSLPQVHALNCLKDIFTDARFRLSTEVHVADTLEIAASCLESQIWNIRNCGLMLFKALLKRLNGGTDISSTKASSSQRRFSQLTYEKYPNLPNLLLRLLRRRTSETEGNGRELHPSLQAHRVFPAFEVIERSGTPSQHRDAFLDALRHYSKSPDWSIREKAAKALSLVVDDTDMVGEVKFLLTPNWESQNALHGRLLCLRFLLARNEAPLFGELLSTYEAISPILEESFEILATRNACPITAAAFLSVVADLFAILVLSGSEKTESFLLPVSATEQKDIAKNPAFALQDTPLRRCITLTNYVYALQNRPRRHGSPESLRQFSEMDVDALQIVDMALQNMSDENDLAILRSCSARELRLASEITDVPIKTVGKNHRQSDFTLALQGYALGENYTFDATSIEVQAWICLLSEAGVEHSDLRTRTAAVFSIRAFFDGLLDHDLQLTPDPQILGVYLALYDSLVDDDEDVRDQGARVASTVISVSASTVADNGTTTLSLSPPAAKECLLQFLCGGYRTSMSLCVESVRRLTGMGSAPRSASANVQDFEPQIEQGKSVLHLRPVAELYLEARATSTVVFVEERQNLYIDTVSEAESWAELLSRLDPEAWPLDLASKLGNWAVEGLTYILEIVENGLDGAMSPTSKPEVFTLFTRVLLTAKVLILGSSAVTPRVKGRKRACVGLLEKLLDLGRSRLFHDLLLHRIETTMEEVGQLAITRKLSLIPPNLLHRLTDQAHAGPQPSTMQGNAAIAIILSCILVGSLGLYYALKVACLKLAYETWQVGRKKNGDVELVPPPSA</sequence>
<dbReference type="PANTHER" id="PTHR14387:SF0">
    <property type="entry name" value="DUF2428 DOMAIN-CONTAINING PROTEIN"/>
    <property type="match status" value="1"/>
</dbReference>
<dbReference type="Proteomes" id="UP000664203">
    <property type="component" value="Unassembled WGS sequence"/>
</dbReference>
<evidence type="ECO:0000256" key="4">
    <source>
        <dbReference type="SAM" id="Phobius"/>
    </source>
</evidence>
<dbReference type="InterPro" id="IPR051954">
    <property type="entry name" value="tRNA_methyltransferase_THADA"/>
</dbReference>
<keyword evidence="2" id="KW-0819">tRNA processing</keyword>
<keyword evidence="9" id="KW-1185">Reference proteome</keyword>
<evidence type="ECO:0000256" key="1">
    <source>
        <dbReference type="ARBA" id="ARBA00010409"/>
    </source>
</evidence>